<feature type="compositionally biased region" description="Polar residues" evidence="3">
    <location>
        <begin position="314"/>
        <end position="345"/>
    </location>
</feature>
<proteinExistence type="predicted"/>
<evidence type="ECO:0008006" key="6">
    <source>
        <dbReference type="Google" id="ProtNLM"/>
    </source>
</evidence>
<feature type="repeat" description="RCC1" evidence="2">
    <location>
        <begin position="381"/>
        <end position="435"/>
    </location>
</feature>
<evidence type="ECO:0000313" key="4">
    <source>
        <dbReference type="EMBL" id="KAJ3482430.1"/>
    </source>
</evidence>
<dbReference type="EMBL" id="JANAWD010000273">
    <property type="protein sequence ID" value="KAJ3482430.1"/>
    <property type="molecule type" value="Genomic_DNA"/>
</dbReference>
<name>A0AAD5V1Q1_9APHY</name>
<protein>
    <recommendedName>
        <fullName evidence="6">RCC1/BLIP-II protein</fullName>
    </recommendedName>
</protein>
<dbReference type="AlphaFoldDB" id="A0AAD5V1Q1"/>
<dbReference type="Gene3D" id="2.130.10.30">
    <property type="entry name" value="Regulator of chromosome condensation 1/beta-lactamase-inhibitor protein II"/>
    <property type="match status" value="2"/>
</dbReference>
<reference evidence="4" key="1">
    <citation type="submission" date="2022-07" db="EMBL/GenBank/DDBJ databases">
        <title>Genome Sequence of Physisporinus lineatus.</title>
        <authorList>
            <person name="Buettner E."/>
        </authorList>
    </citation>
    <scope>NUCLEOTIDE SEQUENCE</scope>
    <source>
        <strain evidence="4">VT162</strain>
    </source>
</reference>
<evidence type="ECO:0000256" key="3">
    <source>
        <dbReference type="SAM" id="MobiDB-lite"/>
    </source>
</evidence>
<sequence>MSGKRILVAGSNGGGQLATGTLDDAHEFIPCSFVEQPPGILPPHTKEIVQIACGSNHTLLLLRLDNGVTQLYGSGDGRRGQLGPGYFGTSDSSNARRSVFRLLHPGLAIPNIDVQDYHVRLIAAGWETSYVVLSCSERDDILLSFGSNDFGNLGVGSSRGQTTEVHVVDLRAVVDGSNGTVGLIQVDSLVASTHHVVVQVSINILGSKQKTFILGWGASRHGQLGAEAPPSRPPQSTPSPRIILPYHNAPVISIAAGFHHTVFLHVDGVVSALGSDRKLQLQRLDQLNCVTSVACTWHGTYAVEEKSGEWSVYATGSNNKGQLGHDPSQSRSQEKLTSGTPPSVSFPFSSEGRRLIKLVCGSEHVLCLFAISSGNGSPPRTEVWGWGWNEHGNLGTGDTADAHFPSRVWPPTDANQEWVRDIWAGCGTSWLILERS</sequence>
<keyword evidence="1" id="KW-0677">Repeat</keyword>
<feature type="repeat" description="RCC1" evidence="2">
    <location>
        <begin position="310"/>
        <end position="371"/>
    </location>
</feature>
<evidence type="ECO:0000256" key="1">
    <source>
        <dbReference type="ARBA" id="ARBA00022737"/>
    </source>
</evidence>
<dbReference type="InterPro" id="IPR009091">
    <property type="entry name" value="RCC1/BLIP-II"/>
</dbReference>
<evidence type="ECO:0000313" key="5">
    <source>
        <dbReference type="Proteomes" id="UP001212997"/>
    </source>
</evidence>
<comment type="caution">
    <text evidence="4">The sequence shown here is derived from an EMBL/GenBank/DDBJ whole genome shotgun (WGS) entry which is preliminary data.</text>
</comment>
<organism evidence="4 5">
    <name type="scientific">Meripilus lineatus</name>
    <dbReference type="NCBI Taxonomy" id="2056292"/>
    <lineage>
        <taxon>Eukaryota</taxon>
        <taxon>Fungi</taxon>
        <taxon>Dikarya</taxon>
        <taxon>Basidiomycota</taxon>
        <taxon>Agaricomycotina</taxon>
        <taxon>Agaricomycetes</taxon>
        <taxon>Polyporales</taxon>
        <taxon>Meripilaceae</taxon>
        <taxon>Meripilus</taxon>
    </lineage>
</organism>
<dbReference type="InterPro" id="IPR000408">
    <property type="entry name" value="Reg_chr_condens"/>
</dbReference>
<evidence type="ECO:0000256" key="2">
    <source>
        <dbReference type="PROSITE-ProRule" id="PRU00235"/>
    </source>
</evidence>
<dbReference type="PANTHER" id="PTHR22870:SF466">
    <property type="entry name" value="ANKYRIN REPEAT-CONTAINING PROTEIN"/>
    <property type="match status" value="1"/>
</dbReference>
<dbReference type="Proteomes" id="UP001212997">
    <property type="component" value="Unassembled WGS sequence"/>
</dbReference>
<dbReference type="SUPFAM" id="SSF50985">
    <property type="entry name" value="RCC1/BLIP-II"/>
    <property type="match status" value="1"/>
</dbReference>
<dbReference type="PROSITE" id="PS00626">
    <property type="entry name" value="RCC1_2"/>
    <property type="match status" value="2"/>
</dbReference>
<gene>
    <name evidence="4" type="ORF">NLI96_g6978</name>
</gene>
<keyword evidence="5" id="KW-1185">Reference proteome</keyword>
<dbReference type="Pfam" id="PF00415">
    <property type="entry name" value="RCC1"/>
    <property type="match status" value="4"/>
</dbReference>
<dbReference type="PANTHER" id="PTHR22870">
    <property type="entry name" value="REGULATOR OF CHROMOSOME CONDENSATION"/>
    <property type="match status" value="1"/>
</dbReference>
<feature type="repeat" description="RCC1" evidence="2">
    <location>
        <begin position="211"/>
        <end position="267"/>
    </location>
</feature>
<feature type="region of interest" description="Disordered" evidence="3">
    <location>
        <begin position="313"/>
        <end position="345"/>
    </location>
</feature>
<dbReference type="InterPro" id="IPR051210">
    <property type="entry name" value="Ub_ligase/GEF_domain"/>
</dbReference>
<accession>A0AAD5V1Q1</accession>
<dbReference type="PROSITE" id="PS50012">
    <property type="entry name" value="RCC1_3"/>
    <property type="match status" value="4"/>
</dbReference>
<feature type="repeat" description="RCC1" evidence="2">
    <location>
        <begin position="4"/>
        <end position="64"/>
    </location>
</feature>